<evidence type="ECO:0000256" key="2">
    <source>
        <dbReference type="ARBA" id="ARBA00006613"/>
    </source>
</evidence>
<feature type="compositionally biased region" description="Low complexity" evidence="6">
    <location>
        <begin position="255"/>
        <end position="269"/>
    </location>
</feature>
<comment type="similarity">
    <text evidence="2">Belongs to the adaptor complexes large subunit family.</text>
</comment>
<evidence type="ECO:0000256" key="1">
    <source>
        <dbReference type="ARBA" id="ARBA00004308"/>
    </source>
</evidence>
<accession>A0ABY2GYP2</accession>
<dbReference type="Pfam" id="PF01602">
    <property type="entry name" value="Adaptin_N"/>
    <property type="match status" value="1"/>
</dbReference>
<dbReference type="Proteomes" id="UP001642720">
    <property type="component" value="Unassembled WGS sequence"/>
</dbReference>
<dbReference type="InterPro" id="IPR016024">
    <property type="entry name" value="ARM-type_fold"/>
</dbReference>
<keyword evidence="9" id="KW-1185">Reference proteome</keyword>
<evidence type="ECO:0000256" key="6">
    <source>
        <dbReference type="SAM" id="MobiDB-lite"/>
    </source>
</evidence>
<feature type="region of interest" description="Disordered" evidence="6">
    <location>
        <begin position="658"/>
        <end position="779"/>
    </location>
</feature>
<dbReference type="PANTHER" id="PTHR11134">
    <property type="entry name" value="ADAPTOR COMPLEX SUBUNIT BETA FAMILY MEMBER"/>
    <property type="match status" value="1"/>
</dbReference>
<dbReference type="RefSeq" id="XP_073556755.1">
    <property type="nucleotide sequence ID" value="XM_073704826.1"/>
</dbReference>
<keyword evidence="4" id="KW-0653">Protein transport</keyword>
<sequence length="779" mass="86575">MESISRISGLLEAARELTLDAAQATRGVRTTSKMLDRNQMRKLLDSRNDREVLEGLRRVIAMMYRNHKTLPFFSSVVKNVASPNFEIKKLVYIYLIHHAEQEPDLALLSINTIQKSLSDTNPQVRALALKTMSGIRVPVISQIVSLAIKKGVADMSPLVRKAAALAIPKCYRLDPSQSPQLLEYLATLLGDKQYYVAGAAVSAFVEVCPDRIDMIHKHYRGLIKKVVDMDEWSQLATLKLMTYYARRCFPRRTQPAAEAEASQTQTQTSVDDFYGESGASKPATQSTSLDPDLTLLLNGIKPLLQSRNSGVVVAVTRCYMDVGTPEYVKLAIGPLVALLRGAQDIQQIALYNIVSVCLVRPLDFVKYASHFLVRATDTAPIWELKLEVLALIFPHSPVHIKSLILKELEHFSQGSNKALVREAVRAIGRCAQADAATAPRCLKLLLSQITSLDGTLAAESLTVIRHLIQQDAEAHAGTVVRLAKNLDSATDPQARATIIWLVGEFSGLNGEDNIAPDVFRILLKDFASESEAAKRQILLLGAKVYLHHLNRKSEAEKNRAGEEDPPVEEEKHPIERLWDYVLLLVRYDVSFDLRDRARMYRAVLSVPQLATLMLLAPKPAPQAPSPSESRKGFLLGSSTLVLAGGGGLHGLRGYETLPDWVEPGKEPDPRLREPERDAATARYNSDRPAVAAADKLDEVVRSAPVGKSNGLGEGFRTKTLDDWLAEEEEQEEESEEEEEEEEESEEEESEEEEEEDDDEDDEEEEDSDDDGETDRLVKS</sequence>
<keyword evidence="5" id="KW-0472">Membrane</keyword>
<dbReference type="SUPFAM" id="SSF48371">
    <property type="entry name" value="ARM repeat"/>
    <property type="match status" value="1"/>
</dbReference>
<evidence type="ECO:0000256" key="5">
    <source>
        <dbReference type="ARBA" id="ARBA00023136"/>
    </source>
</evidence>
<dbReference type="EMBL" id="PPTA01000011">
    <property type="protein sequence ID" value="TFB00554.1"/>
    <property type="molecule type" value="Genomic_DNA"/>
</dbReference>
<protein>
    <submittedName>
        <fullName evidence="8">AP-3 complex subunit beta-2</fullName>
    </submittedName>
</protein>
<evidence type="ECO:0000259" key="7">
    <source>
        <dbReference type="Pfam" id="PF01602"/>
    </source>
</evidence>
<name>A0ABY2GYP2_9HYPO</name>
<evidence type="ECO:0000256" key="3">
    <source>
        <dbReference type="ARBA" id="ARBA00022448"/>
    </source>
</evidence>
<evidence type="ECO:0000313" key="8">
    <source>
        <dbReference type="EMBL" id="TFB00554.1"/>
    </source>
</evidence>
<comment type="caution">
    <text evidence="8">The sequence shown here is derived from an EMBL/GenBank/DDBJ whole genome shotgun (WGS) entry which is preliminary data.</text>
</comment>
<feature type="region of interest" description="Disordered" evidence="6">
    <location>
        <begin position="255"/>
        <end position="286"/>
    </location>
</feature>
<proteinExistence type="inferred from homology"/>
<evidence type="ECO:0000256" key="4">
    <source>
        <dbReference type="ARBA" id="ARBA00022927"/>
    </source>
</evidence>
<dbReference type="Gene3D" id="1.25.10.10">
    <property type="entry name" value="Leucine-rich Repeat Variant"/>
    <property type="match status" value="1"/>
</dbReference>
<dbReference type="GeneID" id="300579276"/>
<dbReference type="InterPro" id="IPR026739">
    <property type="entry name" value="AP_beta"/>
</dbReference>
<evidence type="ECO:0000313" key="9">
    <source>
        <dbReference type="Proteomes" id="UP001642720"/>
    </source>
</evidence>
<comment type="subcellular location">
    <subcellularLocation>
        <location evidence="1">Endomembrane system</location>
    </subcellularLocation>
</comment>
<organism evidence="8 9">
    <name type="scientific">Trichoderma ghanense</name>
    <dbReference type="NCBI Taxonomy" id="65468"/>
    <lineage>
        <taxon>Eukaryota</taxon>
        <taxon>Fungi</taxon>
        <taxon>Dikarya</taxon>
        <taxon>Ascomycota</taxon>
        <taxon>Pezizomycotina</taxon>
        <taxon>Sordariomycetes</taxon>
        <taxon>Hypocreomycetidae</taxon>
        <taxon>Hypocreales</taxon>
        <taxon>Hypocreaceae</taxon>
        <taxon>Trichoderma</taxon>
    </lineage>
</organism>
<feature type="compositionally biased region" description="Basic and acidic residues" evidence="6">
    <location>
        <begin position="662"/>
        <end position="679"/>
    </location>
</feature>
<keyword evidence="3" id="KW-0813">Transport</keyword>
<dbReference type="InterPro" id="IPR011989">
    <property type="entry name" value="ARM-like"/>
</dbReference>
<feature type="domain" description="Clathrin/coatomer adaptor adaptin-like N-terminal" evidence="7">
    <location>
        <begin position="37"/>
        <end position="606"/>
    </location>
</feature>
<dbReference type="InterPro" id="IPR002553">
    <property type="entry name" value="Clathrin/coatomer_adapt-like_N"/>
</dbReference>
<reference evidence="8 9" key="1">
    <citation type="submission" date="2018-01" db="EMBL/GenBank/DDBJ databases">
        <title>Genome characterization of the sugarcane-associated fungus Trichoderma ghanense CCMA-1212 and their application in lignocelulose bioconversion.</title>
        <authorList>
            <person name="Steindorff A.S."/>
            <person name="Mendes T.D."/>
            <person name="Vilela E.S.D."/>
            <person name="Rodrigues D.S."/>
            <person name="Formighieri E.F."/>
            <person name="Melo I.S."/>
            <person name="Favaro L.C.L."/>
        </authorList>
    </citation>
    <scope>NUCLEOTIDE SEQUENCE [LARGE SCALE GENOMIC DNA]</scope>
    <source>
        <strain evidence="8 9">CCMA-1212</strain>
    </source>
</reference>
<gene>
    <name evidence="8" type="ORF">CCMA1212_007662</name>
</gene>
<feature type="compositionally biased region" description="Acidic residues" evidence="6">
    <location>
        <begin position="723"/>
        <end position="772"/>
    </location>
</feature>